<name>A0A0S2TE30_9GAMM</name>
<feature type="transmembrane region" description="Helical" evidence="1">
    <location>
        <begin position="177"/>
        <end position="199"/>
    </location>
</feature>
<evidence type="ECO:0000256" key="1">
    <source>
        <dbReference type="SAM" id="Phobius"/>
    </source>
</evidence>
<organism evidence="3 4">
    <name type="scientific">Candidatus Tenderia electrophaga</name>
    <dbReference type="NCBI Taxonomy" id="1748243"/>
    <lineage>
        <taxon>Bacteria</taxon>
        <taxon>Pseudomonadati</taxon>
        <taxon>Pseudomonadota</taxon>
        <taxon>Gammaproteobacteria</taxon>
        <taxon>Candidatus Tenderiales</taxon>
        <taxon>Candidatus Tenderiaceae</taxon>
        <taxon>Candidatus Tenderia</taxon>
    </lineage>
</organism>
<keyword evidence="1" id="KW-0812">Transmembrane</keyword>
<dbReference type="EMBL" id="CP013099">
    <property type="protein sequence ID" value="ALP53384.1"/>
    <property type="molecule type" value="Genomic_DNA"/>
</dbReference>
<keyword evidence="1" id="KW-1133">Transmembrane helix</keyword>
<gene>
    <name evidence="3" type="ORF">Tel_09590</name>
</gene>
<keyword evidence="4" id="KW-1185">Reference proteome</keyword>
<feature type="chain" id="PRO_5006604899" description="Cobalt ABC transporter permease" evidence="2">
    <location>
        <begin position="27"/>
        <end position="208"/>
    </location>
</feature>
<accession>A0A0S2TE30</accession>
<evidence type="ECO:0000256" key="2">
    <source>
        <dbReference type="SAM" id="SignalP"/>
    </source>
</evidence>
<feature type="signal peptide" evidence="2">
    <location>
        <begin position="1"/>
        <end position="26"/>
    </location>
</feature>
<reference evidence="3" key="1">
    <citation type="submission" date="2015-10" db="EMBL/GenBank/DDBJ databases">
        <title>Description of Candidatus Tenderia electrophaga gen. nov, sp. nov., an Uncultivated Electroautotroph from a Biocathode Enrichment.</title>
        <authorList>
            <person name="Eddie B.J."/>
            <person name="Malanoski A.P."/>
            <person name="Wang Z."/>
            <person name="Hall R.J."/>
            <person name="Oh S.D."/>
            <person name="Heiner C."/>
            <person name="Lin B."/>
            <person name="Strycharz-Glaven S.M."/>
        </authorList>
    </citation>
    <scope>NUCLEOTIDE SEQUENCE [LARGE SCALE GENOMIC DNA]</scope>
    <source>
        <strain evidence="3">NRL1</strain>
    </source>
</reference>
<dbReference type="KEGG" id="tee:Tel_09590"/>
<dbReference type="AlphaFoldDB" id="A0A0S2TE30"/>
<dbReference type="Proteomes" id="UP000055136">
    <property type="component" value="Chromosome"/>
</dbReference>
<keyword evidence="1" id="KW-0472">Membrane</keyword>
<dbReference type="STRING" id="1748243.Tel_09590"/>
<evidence type="ECO:0000313" key="3">
    <source>
        <dbReference type="EMBL" id="ALP53384.1"/>
    </source>
</evidence>
<evidence type="ECO:0008006" key="5">
    <source>
        <dbReference type="Google" id="ProtNLM"/>
    </source>
</evidence>
<sequence>MYMKLPSCLLAAATLVCVLAMPQALAHKVNLFAYAEDGEVFVEGYFVDGKKAQNSAVEVYSPAGELLLEGVTNDEGQYRFPIPQHSDLKIVVNAGMGHQSEFVMAADELSDAVPQTDSSRTTTATNAATGDVVEPSAPVVNKRVTSETDELQAVVNHAVKEAIKPLVRELEESQQKASLSGIVGGVGYIMGFLGLFAYFKARQGGRRE</sequence>
<proteinExistence type="predicted"/>
<evidence type="ECO:0000313" key="4">
    <source>
        <dbReference type="Proteomes" id="UP000055136"/>
    </source>
</evidence>
<protein>
    <recommendedName>
        <fullName evidence="5">Cobalt ABC transporter permease</fullName>
    </recommendedName>
</protein>
<keyword evidence="2" id="KW-0732">Signal</keyword>